<accession>A0A2N3HYX7</accession>
<keyword evidence="3" id="KW-0732">Signal</keyword>
<dbReference type="AlphaFoldDB" id="A0A2N3HYX7"/>
<evidence type="ECO:0000259" key="6">
    <source>
        <dbReference type="Pfam" id="PF07980"/>
    </source>
</evidence>
<evidence type="ECO:0000256" key="1">
    <source>
        <dbReference type="ARBA" id="ARBA00004442"/>
    </source>
</evidence>
<evidence type="ECO:0008006" key="10">
    <source>
        <dbReference type="Google" id="ProtNLM"/>
    </source>
</evidence>
<dbReference type="Gene3D" id="1.25.40.390">
    <property type="match status" value="2"/>
</dbReference>
<evidence type="ECO:0000313" key="9">
    <source>
        <dbReference type="Proteomes" id="UP000233618"/>
    </source>
</evidence>
<dbReference type="Proteomes" id="UP000233618">
    <property type="component" value="Unassembled WGS sequence"/>
</dbReference>
<protein>
    <recommendedName>
        <fullName evidence="10">RagB/SusD family nutrient uptake outer membrane protein</fullName>
    </recommendedName>
</protein>
<sequence length="471" mass="53612">MKKNIYILIIFAALGFTACEEYTDIKPKGKNLLETADELEYLLNYSFNSAYAFNLRELYDLDNDMYSYGYKQIPPLLNGAVKDLNYTRLTYDVDIDRAALTKTDRVYEGIYSIICTRLNMILEQAPNVSDDPDKVEQLKSEAIVLRAYLHYILVNIYAKAYNPSTAETDGGIVYMNKVDFESIPVKSTVAEVYQNMLSDINAALESNSLPDRPITAMRVAKGFAYAVKARILLSMRDYENALVAADSSLLYNNTLEDHRLFIGAENLIRVGLEAEDNLFFITSQDYNPTQCIITSDILTNYYENGNIIKQFVGSDGYPILIEDYGPYYSGIEGSALWYAADYQQNSAGMNTSDTYLIKAECLIRTGKVPAGMDVINYIRERRINPDTYASVYAATEADAMTYLKKVSRVEFLCTWKNFANIKRWNTEDAYKEDINRNINGTIYTLTPDSPLWIFPFPQSATNYNLNLTQNY</sequence>
<name>A0A2N3HYX7_9BACT</name>
<evidence type="ECO:0000256" key="5">
    <source>
        <dbReference type="ARBA" id="ARBA00023237"/>
    </source>
</evidence>
<reference evidence="8 9" key="1">
    <citation type="journal article" date="2017" name="Front. Microbiol.">
        <title>Labilibaculum manganireducens gen. nov., sp. nov. and Labilibaculum filiforme sp. nov., Novel Bacteroidetes Isolated from Subsurface Sediments of the Baltic Sea.</title>
        <authorList>
            <person name="Vandieken V."/>
            <person name="Marshall I.P."/>
            <person name="Niemann H."/>
            <person name="Engelen B."/>
            <person name="Cypionka H."/>
        </authorList>
    </citation>
    <scope>NUCLEOTIDE SEQUENCE [LARGE SCALE GENOMIC DNA]</scope>
    <source>
        <strain evidence="8 9">59.10-2M</strain>
    </source>
</reference>
<dbReference type="SUPFAM" id="SSF48452">
    <property type="entry name" value="TPR-like"/>
    <property type="match status" value="1"/>
</dbReference>
<feature type="domain" description="SusD-like N-terminal" evidence="7">
    <location>
        <begin position="78"/>
        <end position="233"/>
    </location>
</feature>
<evidence type="ECO:0000313" key="8">
    <source>
        <dbReference type="EMBL" id="PKQ63265.1"/>
    </source>
</evidence>
<dbReference type="InterPro" id="IPR012944">
    <property type="entry name" value="SusD_RagB_dom"/>
</dbReference>
<comment type="similarity">
    <text evidence="2">Belongs to the SusD family.</text>
</comment>
<dbReference type="GO" id="GO:0009279">
    <property type="term" value="C:cell outer membrane"/>
    <property type="evidence" value="ECO:0007669"/>
    <property type="project" value="UniProtKB-SubCell"/>
</dbReference>
<feature type="domain" description="RagB/SusD" evidence="6">
    <location>
        <begin position="351"/>
        <end position="471"/>
    </location>
</feature>
<proteinExistence type="inferred from homology"/>
<dbReference type="InterPro" id="IPR011990">
    <property type="entry name" value="TPR-like_helical_dom_sf"/>
</dbReference>
<dbReference type="EMBL" id="MVDE01000030">
    <property type="protein sequence ID" value="PKQ63265.1"/>
    <property type="molecule type" value="Genomic_DNA"/>
</dbReference>
<dbReference type="PROSITE" id="PS51257">
    <property type="entry name" value="PROKAR_LIPOPROTEIN"/>
    <property type="match status" value="1"/>
</dbReference>
<comment type="subcellular location">
    <subcellularLocation>
        <location evidence="1">Cell outer membrane</location>
    </subcellularLocation>
</comment>
<keyword evidence="5" id="KW-0998">Cell outer membrane</keyword>
<keyword evidence="9" id="KW-1185">Reference proteome</keyword>
<evidence type="ECO:0000256" key="2">
    <source>
        <dbReference type="ARBA" id="ARBA00006275"/>
    </source>
</evidence>
<gene>
    <name evidence="8" type="ORF">BZG01_16215</name>
</gene>
<dbReference type="InterPro" id="IPR033985">
    <property type="entry name" value="SusD-like_N"/>
</dbReference>
<evidence type="ECO:0000256" key="3">
    <source>
        <dbReference type="ARBA" id="ARBA00022729"/>
    </source>
</evidence>
<organism evidence="8 9">
    <name type="scientific">Labilibaculum manganireducens</name>
    <dbReference type="NCBI Taxonomy" id="1940525"/>
    <lineage>
        <taxon>Bacteria</taxon>
        <taxon>Pseudomonadati</taxon>
        <taxon>Bacteroidota</taxon>
        <taxon>Bacteroidia</taxon>
        <taxon>Marinilabiliales</taxon>
        <taxon>Marinifilaceae</taxon>
        <taxon>Labilibaculum</taxon>
    </lineage>
</organism>
<dbReference type="Pfam" id="PF07980">
    <property type="entry name" value="SusD_RagB"/>
    <property type="match status" value="1"/>
</dbReference>
<comment type="caution">
    <text evidence="8">The sequence shown here is derived from an EMBL/GenBank/DDBJ whole genome shotgun (WGS) entry which is preliminary data.</text>
</comment>
<evidence type="ECO:0000259" key="7">
    <source>
        <dbReference type="Pfam" id="PF14322"/>
    </source>
</evidence>
<keyword evidence="4" id="KW-0472">Membrane</keyword>
<dbReference type="Pfam" id="PF14322">
    <property type="entry name" value="SusD-like_3"/>
    <property type="match status" value="1"/>
</dbReference>
<dbReference type="RefSeq" id="WP_101310901.1">
    <property type="nucleotide sequence ID" value="NZ_MVDE01000030.1"/>
</dbReference>
<evidence type="ECO:0000256" key="4">
    <source>
        <dbReference type="ARBA" id="ARBA00023136"/>
    </source>
</evidence>